<evidence type="ECO:0000256" key="9">
    <source>
        <dbReference type="ARBA" id="ARBA00023172"/>
    </source>
</evidence>
<feature type="region of interest" description="Disordered" evidence="13">
    <location>
        <begin position="170"/>
        <end position="271"/>
    </location>
</feature>
<feature type="compositionally biased region" description="Low complexity" evidence="13">
    <location>
        <begin position="10"/>
        <end position="24"/>
    </location>
</feature>
<dbReference type="GO" id="GO:0004519">
    <property type="term" value="F:endonuclease activity"/>
    <property type="evidence" value="ECO:0007669"/>
    <property type="project" value="UniProtKB-KW"/>
</dbReference>
<evidence type="ECO:0000313" key="15">
    <source>
        <dbReference type="Proteomes" id="UP000708148"/>
    </source>
</evidence>
<feature type="region of interest" description="Disordered" evidence="13">
    <location>
        <begin position="1"/>
        <end position="106"/>
    </location>
</feature>
<comment type="caution">
    <text evidence="14">The sequence shown here is derived from an EMBL/GenBank/DDBJ whole genome shotgun (WGS) entry which is preliminary data.</text>
</comment>
<keyword evidence="4" id="KW-0479">Metal-binding</keyword>
<dbReference type="GO" id="GO:0048476">
    <property type="term" value="C:Holliday junction resolvase complex"/>
    <property type="evidence" value="ECO:0007669"/>
    <property type="project" value="InterPro"/>
</dbReference>
<proteinExistence type="predicted"/>
<dbReference type="AlphaFoldDB" id="A0A8S1ILA6"/>
<dbReference type="GO" id="GO:0005634">
    <property type="term" value="C:nucleus"/>
    <property type="evidence" value="ECO:0007669"/>
    <property type="project" value="UniProtKB-SubCell"/>
</dbReference>
<gene>
    <name evidence="14" type="ORF">OSTQU699_LOCUS382</name>
</gene>
<dbReference type="Gene3D" id="1.10.150.670">
    <property type="entry name" value="Crossover junction endonuclease EME1, DNA-binding domain"/>
    <property type="match status" value="1"/>
</dbReference>
<keyword evidence="15" id="KW-1185">Reference proteome</keyword>
<reference evidence="14" key="1">
    <citation type="submission" date="2020-12" db="EMBL/GenBank/DDBJ databases">
        <authorList>
            <person name="Iha C."/>
        </authorList>
    </citation>
    <scope>NUCLEOTIDE SEQUENCE</scope>
</reference>
<evidence type="ECO:0000256" key="3">
    <source>
        <dbReference type="ARBA" id="ARBA00022722"/>
    </source>
</evidence>
<keyword evidence="6" id="KW-0227">DNA damage</keyword>
<dbReference type="InterPro" id="IPR033310">
    <property type="entry name" value="Mms4/EME1/EME2"/>
</dbReference>
<dbReference type="GO" id="GO:0051321">
    <property type="term" value="P:meiotic cell cycle"/>
    <property type="evidence" value="ECO:0007669"/>
    <property type="project" value="UniProtKB-KW"/>
</dbReference>
<evidence type="ECO:0000256" key="13">
    <source>
        <dbReference type="SAM" id="MobiDB-lite"/>
    </source>
</evidence>
<comment type="subcellular location">
    <subcellularLocation>
        <location evidence="2">Nucleus</location>
    </subcellularLocation>
</comment>
<organism evidence="14 15">
    <name type="scientific">Ostreobium quekettii</name>
    <dbReference type="NCBI Taxonomy" id="121088"/>
    <lineage>
        <taxon>Eukaryota</taxon>
        <taxon>Viridiplantae</taxon>
        <taxon>Chlorophyta</taxon>
        <taxon>core chlorophytes</taxon>
        <taxon>Ulvophyceae</taxon>
        <taxon>TCBD clade</taxon>
        <taxon>Bryopsidales</taxon>
        <taxon>Ostreobineae</taxon>
        <taxon>Ostreobiaceae</taxon>
        <taxon>Ostreobium</taxon>
    </lineage>
</organism>
<dbReference type="Proteomes" id="UP000708148">
    <property type="component" value="Unassembled WGS sequence"/>
</dbReference>
<name>A0A8S1ILA6_9CHLO</name>
<evidence type="ECO:0000256" key="4">
    <source>
        <dbReference type="ARBA" id="ARBA00022723"/>
    </source>
</evidence>
<keyword evidence="7" id="KW-0378">Hydrolase</keyword>
<dbReference type="GO" id="GO:0046872">
    <property type="term" value="F:metal ion binding"/>
    <property type="evidence" value="ECO:0007669"/>
    <property type="project" value="UniProtKB-KW"/>
</dbReference>
<keyword evidence="9" id="KW-0233">DNA recombination</keyword>
<evidence type="ECO:0000313" key="14">
    <source>
        <dbReference type="EMBL" id="CAD7695021.1"/>
    </source>
</evidence>
<evidence type="ECO:0000256" key="6">
    <source>
        <dbReference type="ARBA" id="ARBA00022763"/>
    </source>
</evidence>
<feature type="compositionally biased region" description="Basic and acidic residues" evidence="13">
    <location>
        <begin position="199"/>
        <end position="271"/>
    </location>
</feature>
<evidence type="ECO:0000256" key="7">
    <source>
        <dbReference type="ARBA" id="ARBA00022801"/>
    </source>
</evidence>
<sequence>MDEDIVDLTASPAAAPSPKAGGSAQSCEAVDLLSPEPLRDLLGGPPTDPAKLPSQQDSEAGHALLDAPDRHRDEIPVAADLRGRGASRGPLLPPVDNSDLPPDSPTPDFVRGMIPDGDAVDLEDFVSQRLAAGGSSDRAEVPGRGVGSLCCWEGQSVSIDIDVNVDADVGEGGRMEMDGPLMKKRRVGGGGEGGDEGVMEEKARRREKEEEKRRRREEKEEEKRRVREEKEAERLRAKEQKERIRQQQKEEKLHERQQEKERKAQEREDARRCRGSHALKEICVQISTSLAKCELGIEIFRQLQLQELNYDVVQLPLKHRWCISWQRRRLATKASQPGVSVPIGSQVDMHSQALPGPNQGTCTEVVENLPYTMVAFMAEDFVNEVLDDGLCSLFCEVASVHCNCTLGLMVVGLEAYLQRLEKQSSKKRAPGGGRKPIDDFLIRLTTHHPGVRYKLVADTLQGAQHVACLSVCLARQPYYRTGRFLGSSGGSKGVNTVSEIEAAVHDAPQHSAAFAMLLHAIPGVGPRDAQAVALEHPTFRELMGAYDDSNRSAAEKRGLLSNLLQPPAKKRRVGPAVSTRIHRLFTADDPETVLED</sequence>
<keyword evidence="10" id="KW-0234">DNA repair</keyword>
<evidence type="ECO:0000256" key="10">
    <source>
        <dbReference type="ARBA" id="ARBA00023204"/>
    </source>
</evidence>
<keyword evidence="5" id="KW-0255">Endonuclease</keyword>
<dbReference type="InterPro" id="IPR042530">
    <property type="entry name" value="EME1/EME2_C"/>
</dbReference>
<keyword evidence="3" id="KW-0540">Nuclease</keyword>
<dbReference type="OrthoDB" id="343092at2759"/>
<dbReference type="GO" id="GO:0006310">
    <property type="term" value="P:DNA recombination"/>
    <property type="evidence" value="ECO:0007669"/>
    <property type="project" value="UniProtKB-KW"/>
</dbReference>
<evidence type="ECO:0000256" key="1">
    <source>
        <dbReference type="ARBA" id="ARBA00001946"/>
    </source>
</evidence>
<evidence type="ECO:0000256" key="11">
    <source>
        <dbReference type="ARBA" id="ARBA00023242"/>
    </source>
</evidence>
<keyword evidence="8" id="KW-0460">Magnesium</keyword>
<dbReference type="Gene3D" id="3.40.50.10130">
    <property type="match status" value="1"/>
</dbReference>
<dbReference type="GO" id="GO:0016787">
    <property type="term" value="F:hydrolase activity"/>
    <property type="evidence" value="ECO:0007669"/>
    <property type="project" value="UniProtKB-KW"/>
</dbReference>
<dbReference type="Pfam" id="PF21292">
    <property type="entry name" value="EME1-MUS81_C"/>
    <property type="match status" value="1"/>
</dbReference>
<evidence type="ECO:0000256" key="12">
    <source>
        <dbReference type="ARBA" id="ARBA00023254"/>
    </source>
</evidence>
<dbReference type="PANTHER" id="PTHR21077:SF5">
    <property type="entry name" value="CROSSOVER JUNCTION ENDONUCLEASE MMS4"/>
    <property type="match status" value="1"/>
</dbReference>
<protein>
    <recommendedName>
        <fullName evidence="16">ERCC4 domain-containing protein</fullName>
    </recommendedName>
</protein>
<evidence type="ECO:0000256" key="8">
    <source>
        <dbReference type="ARBA" id="ARBA00022842"/>
    </source>
</evidence>
<evidence type="ECO:0000256" key="5">
    <source>
        <dbReference type="ARBA" id="ARBA00022759"/>
    </source>
</evidence>
<dbReference type="EMBL" id="CAJHUC010000294">
    <property type="protein sequence ID" value="CAD7695021.1"/>
    <property type="molecule type" value="Genomic_DNA"/>
</dbReference>
<keyword evidence="11" id="KW-0539">Nucleus</keyword>
<evidence type="ECO:0008006" key="16">
    <source>
        <dbReference type="Google" id="ProtNLM"/>
    </source>
</evidence>
<dbReference type="PANTHER" id="PTHR21077">
    <property type="entry name" value="EME1 PROTEIN"/>
    <property type="match status" value="1"/>
</dbReference>
<keyword evidence="12" id="KW-0469">Meiosis</keyword>
<accession>A0A8S1ILA6</accession>
<comment type="cofactor">
    <cofactor evidence="1">
        <name>Mg(2+)</name>
        <dbReference type="ChEBI" id="CHEBI:18420"/>
    </cofactor>
</comment>
<evidence type="ECO:0000256" key="2">
    <source>
        <dbReference type="ARBA" id="ARBA00004123"/>
    </source>
</evidence>
<dbReference type="GO" id="GO:0006281">
    <property type="term" value="P:DNA repair"/>
    <property type="evidence" value="ECO:0007669"/>
    <property type="project" value="UniProtKB-KW"/>
</dbReference>